<reference evidence="6" key="1">
    <citation type="submission" date="2018-10" db="EMBL/GenBank/DDBJ databases">
        <authorList>
            <person name="Finet C."/>
        </authorList>
    </citation>
    <scope>NUCLEOTIDE SEQUENCE</scope>
    <source>
        <tissue evidence="6">Embryos</tissue>
    </source>
</reference>
<accession>A0A4U8VD15</accession>
<feature type="coiled-coil region" evidence="4">
    <location>
        <begin position="59"/>
        <end position="89"/>
    </location>
</feature>
<dbReference type="AlphaFoldDB" id="A0A4U8VD15"/>
<keyword evidence="4" id="KW-0175">Coiled coil</keyword>
<organism evidence="6">
    <name type="scientific">Gerris buenoi</name>
    <name type="common">Blue-winged water strider</name>
    <dbReference type="NCBI Taxonomy" id="56086"/>
    <lineage>
        <taxon>Eukaryota</taxon>
        <taxon>Metazoa</taxon>
        <taxon>Ecdysozoa</taxon>
        <taxon>Arthropoda</taxon>
        <taxon>Hexapoda</taxon>
        <taxon>Insecta</taxon>
        <taxon>Pterygota</taxon>
        <taxon>Neoptera</taxon>
        <taxon>Paraneoptera</taxon>
        <taxon>Hemiptera</taxon>
        <taxon>Heteroptera</taxon>
        <taxon>Gerromorpha</taxon>
        <taxon>Gerroidea</taxon>
        <taxon>Gerridae</taxon>
        <taxon>Gerrinae</taxon>
        <taxon>Gerris</taxon>
    </lineage>
</organism>
<evidence type="ECO:0000256" key="4">
    <source>
        <dbReference type="SAM" id="Coils"/>
    </source>
</evidence>
<evidence type="ECO:0000256" key="2">
    <source>
        <dbReference type="ARBA" id="ARBA00009389"/>
    </source>
</evidence>
<dbReference type="GO" id="GO:0005634">
    <property type="term" value="C:nucleus"/>
    <property type="evidence" value="ECO:0007669"/>
    <property type="project" value="UniProtKB-SubCell"/>
</dbReference>
<name>A0A4U8VD15_GERBU</name>
<feature type="compositionally biased region" description="Basic and acidic residues" evidence="5">
    <location>
        <begin position="109"/>
        <end position="130"/>
    </location>
</feature>
<dbReference type="EMBL" id="LR027885">
    <property type="protein sequence ID" value="VCV25294.1"/>
    <property type="molecule type" value="mRNA"/>
</dbReference>
<evidence type="ECO:0000313" key="6">
    <source>
        <dbReference type="EMBL" id="VCV25294.1"/>
    </source>
</evidence>
<evidence type="ECO:0000256" key="1">
    <source>
        <dbReference type="ARBA" id="ARBA00004123"/>
    </source>
</evidence>
<comment type="subcellular location">
    <subcellularLocation>
        <location evidence="1">Nucleus</location>
    </subcellularLocation>
</comment>
<dbReference type="PRINTS" id="PR02028">
    <property type="entry name" value="CMYCBINDINGP"/>
</dbReference>
<gene>
    <name evidence="6" type="primary">c-Myc binding protein</name>
</gene>
<evidence type="ECO:0000256" key="3">
    <source>
        <dbReference type="ARBA" id="ARBA00023242"/>
    </source>
</evidence>
<dbReference type="GO" id="GO:0003713">
    <property type="term" value="F:transcription coactivator activity"/>
    <property type="evidence" value="ECO:0007669"/>
    <property type="project" value="InterPro"/>
</dbReference>
<proteinExistence type="evidence at transcript level"/>
<dbReference type="PANTHER" id="PTHR13168">
    <property type="entry name" value="ASSOCIATE OF C-MYC AMY-1"/>
    <property type="match status" value="1"/>
</dbReference>
<protein>
    <submittedName>
        <fullName evidence="6">c-Myc binding protein</fullName>
    </submittedName>
</protein>
<comment type="similarity">
    <text evidence="2">Belongs to the AMY1 family.</text>
</comment>
<dbReference type="Gene3D" id="6.10.250.1060">
    <property type="match status" value="1"/>
</dbReference>
<sequence length="130" mass="14838">MTAYRPIDSKREEFRKYLERCGVMDAFTRVLVMLYEEPDKPEDALEFVRVNLGDTKPSAVEIEAMRADLERALKKLKELEDENCELRKKLYGEDAMENGPPRVESGSGELKDSSKKSAQSEDLKSMEAAD</sequence>
<dbReference type="PANTHER" id="PTHR13168:SF0">
    <property type="entry name" value="C-MYC-BINDING PROTEIN"/>
    <property type="match status" value="1"/>
</dbReference>
<keyword evidence="3" id="KW-0539">Nucleus</keyword>
<dbReference type="InterPro" id="IPR026060">
    <property type="entry name" value="AMY1"/>
</dbReference>
<evidence type="ECO:0000256" key="5">
    <source>
        <dbReference type="SAM" id="MobiDB-lite"/>
    </source>
</evidence>
<feature type="region of interest" description="Disordered" evidence="5">
    <location>
        <begin position="90"/>
        <end position="130"/>
    </location>
</feature>